<protein>
    <submittedName>
        <fullName evidence="1">Uncharacterized protein</fullName>
    </submittedName>
</protein>
<dbReference type="AlphaFoldDB" id="A0A5N8XMD6"/>
<keyword evidence="2" id="KW-1185">Reference proteome</keyword>
<accession>A0A5N8XMD6</accession>
<organism evidence="1 2">
    <name type="scientific">Streptomyces spongiae</name>
    <dbReference type="NCBI Taxonomy" id="565072"/>
    <lineage>
        <taxon>Bacteria</taxon>
        <taxon>Bacillati</taxon>
        <taxon>Actinomycetota</taxon>
        <taxon>Actinomycetes</taxon>
        <taxon>Kitasatosporales</taxon>
        <taxon>Streptomycetaceae</taxon>
        <taxon>Streptomyces</taxon>
    </lineage>
</organism>
<dbReference type="Proteomes" id="UP000400924">
    <property type="component" value="Unassembled WGS sequence"/>
</dbReference>
<dbReference type="EMBL" id="VJZC01000220">
    <property type="protein sequence ID" value="MPY60537.1"/>
    <property type="molecule type" value="Genomic_DNA"/>
</dbReference>
<comment type="caution">
    <text evidence="1">The sequence shown here is derived from an EMBL/GenBank/DDBJ whole genome shotgun (WGS) entry which is preliminary data.</text>
</comment>
<gene>
    <name evidence="1" type="ORF">FNH08_26290</name>
</gene>
<sequence>MRTPHADLHTGTHDPFHLPHESWRRLYGLACVRCRGGRGLRPGGHAYTQHADGGRLGWAVQICADCDHHSKSTDSKAS</sequence>
<dbReference type="RefSeq" id="WP_152774013.1">
    <property type="nucleotide sequence ID" value="NZ_VJZC01000220.1"/>
</dbReference>
<name>A0A5N8XMD6_9ACTN</name>
<evidence type="ECO:0000313" key="1">
    <source>
        <dbReference type="EMBL" id="MPY60537.1"/>
    </source>
</evidence>
<dbReference type="OrthoDB" id="4335645at2"/>
<evidence type="ECO:0000313" key="2">
    <source>
        <dbReference type="Proteomes" id="UP000400924"/>
    </source>
</evidence>
<reference evidence="1 2" key="1">
    <citation type="submission" date="2019-07" db="EMBL/GenBank/DDBJ databases">
        <title>New species of Amycolatopsis and Streptomyces.</title>
        <authorList>
            <person name="Duangmal K."/>
            <person name="Teo W.F.A."/>
            <person name="Lipun K."/>
        </authorList>
    </citation>
    <scope>NUCLEOTIDE SEQUENCE [LARGE SCALE GENOMIC DNA]</scope>
    <source>
        <strain evidence="1 2">NBRC 106415</strain>
    </source>
</reference>
<proteinExistence type="predicted"/>